<feature type="compositionally biased region" description="Low complexity" evidence="2">
    <location>
        <begin position="518"/>
        <end position="530"/>
    </location>
</feature>
<keyword evidence="1" id="KW-0175">Coiled coil</keyword>
<dbReference type="PANTHER" id="PTHR38120">
    <property type="entry name" value="EXPRESSED PROTEIN"/>
    <property type="match status" value="1"/>
</dbReference>
<feature type="compositionally biased region" description="Polar residues" evidence="2">
    <location>
        <begin position="1"/>
        <end position="10"/>
    </location>
</feature>
<feature type="region of interest" description="Disordered" evidence="2">
    <location>
        <begin position="860"/>
        <end position="1009"/>
    </location>
</feature>
<feature type="compositionally biased region" description="Low complexity" evidence="2">
    <location>
        <begin position="769"/>
        <end position="780"/>
    </location>
</feature>
<feature type="compositionally biased region" description="Polar residues" evidence="2">
    <location>
        <begin position="82"/>
        <end position="107"/>
    </location>
</feature>
<dbReference type="OrthoDB" id="2121319at2759"/>
<feature type="compositionally biased region" description="Low complexity" evidence="2">
    <location>
        <begin position="941"/>
        <end position="953"/>
    </location>
</feature>
<sequence length="1030" mass="110006">MDRSVSTQSLGARRPAPPGNVRSSRLSSLPSFVQEANSSGGESQLRRSSSSLLESPEIEYNQAASPTSAGGITPGGRPRTESVASSASGGPSRLIPSSSDMEPSNSLGKGMDLTERPSSPDNIRNGMPSSPVSSINGGAPLSPPSPVRRSAGAGAALGEISLDDLRNALEGVSRDDLLIALGRTKHQIDLSEAEKEEHLLHIETLQSHLSDLSDRFSGAQSDIDMLHAQIAAQEEKMEEMAKDQERLEDELYSKTGVLDRLRKQLDECEKGRAEAERRYADQSTTLDKERQYYNDAEALVKSQKTNIQSQVDKLSKQNSQLMKENERMLNQLTRLKASQKGANDPDVIADPSLQDTKADGSEDARFEEDAEDAEQDENNEHDRSAPNSGDVRNSVGKRSLQDEAEAAQLRDELESMQRSHTSLQQTMQRLQMEIKELKNANKDLRDQNETFQGVLEERTFSGSLLKNSALLRSAGALDAASEMSSTIDGDSDEEPMDKETETDDTRLSIDDVDDVDDLPITPKSATSSSNKSKRRSAAVRTGRDGRQELSTEDGFVAPLPTDLGSELEQVEGEDAEEGDGNEEARKARNIEKRRKRAGTLSKDVKELQDEILSLRDANKGLTLYVSKILDRIIAREGYENILAIDPEHKRTMRGASGAGTLGRSRTKRSSVLPINKSPEAGRGSSSEVYQPPAGQSKRHSVGLLGYSRAPGQGPAPTAAPEVGPRYAPKRTTSVDWRGLLPSAIGGTSSTSSTNQSNFRPLALQSALVSRQSSAGSSSVARKVESHEEMEDDNDIAERERIRASLQLQGIVTPAHQLKQVPLSPSIGGHTSDRRSSPLMSAGHRAPGPWGGFLSRVMSTSTSVTTAPSPNLSQSGGQSPAADSSNTAGFMGPRLTTFDDPTPARPQVGSEVSAGSGKRMQVTQTGASGAGPTELLPRMSARRAGSSGAAAVKALGGGSDAGNISFASRAGSVAGDESYAQAASADGTAGVRGGPEEEVEEAEEEEPGWKKALKRVSLLARSVPVNNTGAQ</sequence>
<feature type="region of interest" description="Disordered" evidence="2">
    <location>
        <begin position="338"/>
        <end position="403"/>
    </location>
</feature>
<dbReference type="InParanoid" id="A0A066WBU0"/>
<accession>A0A066WBU0</accession>
<feature type="compositionally biased region" description="Acidic residues" evidence="2">
    <location>
        <begin position="995"/>
        <end position="1005"/>
    </location>
</feature>
<feature type="compositionally biased region" description="Acidic residues" evidence="2">
    <location>
        <begin position="568"/>
        <end position="581"/>
    </location>
</feature>
<dbReference type="OMA" id="ERQSFYD"/>
<dbReference type="Gene3D" id="1.10.287.1490">
    <property type="match status" value="1"/>
</dbReference>
<feature type="region of interest" description="Disordered" evidence="2">
    <location>
        <begin position="477"/>
        <end position="599"/>
    </location>
</feature>
<feature type="compositionally biased region" description="Basic and acidic residues" evidence="2">
    <location>
        <begin position="497"/>
        <end position="509"/>
    </location>
</feature>
<dbReference type="EMBL" id="JMSN01000016">
    <property type="protein sequence ID" value="KDN51387.1"/>
    <property type="molecule type" value="Genomic_DNA"/>
</dbReference>
<dbReference type="GeneID" id="25263978"/>
<feature type="region of interest" description="Disordered" evidence="2">
    <location>
        <begin position="769"/>
        <end position="795"/>
    </location>
</feature>
<name>A0A066WBU0_TILAU</name>
<evidence type="ECO:0000256" key="1">
    <source>
        <dbReference type="SAM" id="Coils"/>
    </source>
</evidence>
<feature type="region of interest" description="Disordered" evidence="2">
    <location>
        <begin position="652"/>
        <end position="740"/>
    </location>
</feature>
<dbReference type="RefSeq" id="XP_013244730.1">
    <property type="nucleotide sequence ID" value="XM_013389276.1"/>
</dbReference>
<feature type="region of interest" description="Disordered" evidence="2">
    <location>
        <begin position="1"/>
        <end position="152"/>
    </location>
</feature>
<feature type="coiled-coil region" evidence="1">
    <location>
        <begin position="304"/>
        <end position="338"/>
    </location>
</feature>
<feature type="compositionally biased region" description="Low complexity" evidence="2">
    <location>
        <begin position="709"/>
        <end position="720"/>
    </location>
</feature>
<organism evidence="3 4">
    <name type="scientific">Tilletiaria anomala (strain ATCC 24038 / CBS 436.72 / UBC 951)</name>
    <dbReference type="NCBI Taxonomy" id="1037660"/>
    <lineage>
        <taxon>Eukaryota</taxon>
        <taxon>Fungi</taxon>
        <taxon>Dikarya</taxon>
        <taxon>Basidiomycota</taxon>
        <taxon>Ustilaginomycotina</taxon>
        <taxon>Exobasidiomycetes</taxon>
        <taxon>Georgefischeriales</taxon>
        <taxon>Tilletiariaceae</taxon>
        <taxon>Tilletiaria</taxon>
    </lineage>
</organism>
<feature type="compositionally biased region" description="Acidic residues" evidence="2">
    <location>
        <begin position="365"/>
        <end position="377"/>
    </location>
</feature>
<feature type="coiled-coil region" evidence="1">
    <location>
        <begin position="223"/>
        <end position="278"/>
    </location>
</feature>
<feature type="compositionally biased region" description="Polar residues" evidence="2">
    <location>
        <begin position="21"/>
        <end position="37"/>
    </location>
</feature>
<protein>
    <submittedName>
        <fullName evidence="3">Uncharacterized protein</fullName>
    </submittedName>
</protein>
<feature type="region of interest" description="Disordered" evidence="2">
    <location>
        <begin position="820"/>
        <end position="846"/>
    </location>
</feature>
<gene>
    <name evidence="3" type="ORF">K437DRAFT_254795</name>
</gene>
<evidence type="ECO:0000313" key="3">
    <source>
        <dbReference type="EMBL" id="KDN51387.1"/>
    </source>
</evidence>
<proteinExistence type="predicted"/>
<evidence type="ECO:0000313" key="4">
    <source>
        <dbReference type="Proteomes" id="UP000027361"/>
    </source>
</evidence>
<dbReference type="HOGENOM" id="CLU_290515_0_0_1"/>
<keyword evidence="4" id="KW-1185">Reference proteome</keyword>
<feature type="compositionally biased region" description="Polar residues" evidence="2">
    <location>
        <begin position="866"/>
        <end position="887"/>
    </location>
</feature>
<dbReference type="AlphaFoldDB" id="A0A066WBU0"/>
<comment type="caution">
    <text evidence="3">The sequence shown here is derived from an EMBL/GenBank/DDBJ whole genome shotgun (WGS) entry which is preliminary data.</text>
</comment>
<dbReference type="STRING" id="1037660.A0A066WBU0"/>
<feature type="compositionally biased region" description="Low complexity" evidence="2">
    <location>
        <begin position="38"/>
        <end position="55"/>
    </location>
</feature>
<feature type="compositionally biased region" description="Polar residues" evidence="2">
    <location>
        <begin position="116"/>
        <end position="136"/>
    </location>
</feature>
<dbReference type="PANTHER" id="PTHR38120:SF1">
    <property type="entry name" value="M PROTEIN, SEROTYPE 2.1"/>
    <property type="match status" value="1"/>
</dbReference>
<evidence type="ECO:0000256" key="2">
    <source>
        <dbReference type="SAM" id="MobiDB-lite"/>
    </source>
</evidence>
<reference evidence="3 4" key="1">
    <citation type="submission" date="2014-05" db="EMBL/GenBank/DDBJ databases">
        <title>Draft genome sequence of a rare smut relative, Tilletiaria anomala UBC 951.</title>
        <authorList>
            <consortium name="DOE Joint Genome Institute"/>
            <person name="Toome M."/>
            <person name="Kuo A."/>
            <person name="Henrissat B."/>
            <person name="Lipzen A."/>
            <person name="Tritt A."/>
            <person name="Yoshinaga Y."/>
            <person name="Zane M."/>
            <person name="Barry K."/>
            <person name="Grigoriev I.V."/>
            <person name="Spatafora J.W."/>
            <person name="Aimea M.C."/>
        </authorList>
    </citation>
    <scope>NUCLEOTIDE SEQUENCE [LARGE SCALE GENOMIC DNA]</scope>
    <source>
        <strain evidence="3 4">UBC 951</strain>
    </source>
</reference>
<dbReference type="Proteomes" id="UP000027361">
    <property type="component" value="Unassembled WGS sequence"/>
</dbReference>